<evidence type="ECO:0000256" key="3">
    <source>
        <dbReference type="ARBA" id="ARBA00023015"/>
    </source>
</evidence>
<evidence type="ECO:0000313" key="11">
    <source>
        <dbReference type="Proteomes" id="UP001241605"/>
    </source>
</evidence>
<keyword evidence="5" id="KW-0804">Transcription</keyword>
<gene>
    <name evidence="10" type="ORF">QF118_07625</name>
</gene>
<keyword evidence="2" id="KW-0902">Two-component regulatory system</keyword>
<dbReference type="InterPro" id="IPR039420">
    <property type="entry name" value="WalR-like"/>
</dbReference>
<dbReference type="PANTHER" id="PTHR48111">
    <property type="entry name" value="REGULATOR OF RPOS"/>
    <property type="match status" value="1"/>
</dbReference>
<reference evidence="10 11" key="1">
    <citation type="submission" date="2023-05" db="EMBL/GenBank/DDBJ databases">
        <title>YMD87, complete Genome.</title>
        <authorList>
            <person name="Zhang J."/>
            <person name="Xu X."/>
        </authorList>
    </citation>
    <scope>NUCLEOTIDE SEQUENCE [LARGE SCALE GENOMIC DNA]</scope>
    <source>
        <strain evidence="10 11">YMD87</strain>
    </source>
</reference>
<evidence type="ECO:0000256" key="4">
    <source>
        <dbReference type="ARBA" id="ARBA00023125"/>
    </source>
</evidence>
<dbReference type="SMART" id="SM00862">
    <property type="entry name" value="Trans_reg_C"/>
    <property type="match status" value="1"/>
</dbReference>
<dbReference type="SUPFAM" id="SSF46894">
    <property type="entry name" value="C-terminal effector domain of the bipartite response regulators"/>
    <property type="match status" value="1"/>
</dbReference>
<keyword evidence="11" id="KW-1185">Reference proteome</keyword>
<evidence type="ECO:0000256" key="5">
    <source>
        <dbReference type="ARBA" id="ARBA00023163"/>
    </source>
</evidence>
<sequence>MRYLIAETNWDMMTLAQELVTNGTLLTRTDRPEDLMHYLQIGQADLLVLAASQLDRDGIDLESLRSARSRAPIALIARDATPEQTAAWLMAGADTVIDPQSPTEEILARLQAVARRAHGLGRPVLQYGPLRIDLMHHRAHLGDVRLKLTPKVYEVLEFIALRPGRLVTRETLLTHIYGLENEPDPRVFDVYMCNLRAQLAASGGAVDIETARGAGFRFVSGDMDSAAIAA</sequence>
<evidence type="ECO:0000313" key="10">
    <source>
        <dbReference type="EMBL" id="WGW05405.1"/>
    </source>
</evidence>
<keyword evidence="1" id="KW-0597">Phosphoprotein</keyword>
<dbReference type="InterPro" id="IPR001789">
    <property type="entry name" value="Sig_transdc_resp-reg_receiver"/>
</dbReference>
<dbReference type="Pfam" id="PF00486">
    <property type="entry name" value="Trans_reg_C"/>
    <property type="match status" value="1"/>
</dbReference>
<keyword evidence="4 7" id="KW-0238">DNA-binding</keyword>
<accession>A0ABY8QL98</accession>
<protein>
    <submittedName>
        <fullName evidence="10">Response regulator transcription factor</fullName>
    </submittedName>
</protein>
<evidence type="ECO:0000259" key="8">
    <source>
        <dbReference type="PROSITE" id="PS50110"/>
    </source>
</evidence>
<evidence type="ECO:0000256" key="2">
    <source>
        <dbReference type="ARBA" id="ARBA00023012"/>
    </source>
</evidence>
<dbReference type="Proteomes" id="UP001241605">
    <property type="component" value="Chromosome"/>
</dbReference>
<feature type="domain" description="Response regulatory" evidence="8">
    <location>
        <begin position="2"/>
        <end position="114"/>
    </location>
</feature>
<organism evidence="10 11">
    <name type="scientific">Tropicibacter oceani</name>
    <dbReference type="NCBI Taxonomy" id="3058420"/>
    <lineage>
        <taxon>Bacteria</taxon>
        <taxon>Pseudomonadati</taxon>
        <taxon>Pseudomonadota</taxon>
        <taxon>Alphaproteobacteria</taxon>
        <taxon>Rhodobacterales</taxon>
        <taxon>Roseobacteraceae</taxon>
        <taxon>Tropicibacter</taxon>
    </lineage>
</organism>
<proteinExistence type="predicted"/>
<name>A0ABY8QL98_9RHOB</name>
<dbReference type="Gene3D" id="3.40.50.2300">
    <property type="match status" value="1"/>
</dbReference>
<dbReference type="InterPro" id="IPR036388">
    <property type="entry name" value="WH-like_DNA-bd_sf"/>
</dbReference>
<keyword evidence="3" id="KW-0805">Transcription regulation</keyword>
<dbReference type="CDD" id="cd00383">
    <property type="entry name" value="trans_reg_C"/>
    <property type="match status" value="1"/>
</dbReference>
<dbReference type="InterPro" id="IPR011006">
    <property type="entry name" value="CheY-like_superfamily"/>
</dbReference>
<dbReference type="RefSeq" id="WP_282302029.1">
    <property type="nucleotide sequence ID" value="NZ_CP124616.1"/>
</dbReference>
<evidence type="ECO:0000256" key="1">
    <source>
        <dbReference type="ARBA" id="ARBA00022553"/>
    </source>
</evidence>
<dbReference type="InterPro" id="IPR016032">
    <property type="entry name" value="Sig_transdc_resp-reg_C-effctor"/>
</dbReference>
<dbReference type="PANTHER" id="PTHR48111:SF22">
    <property type="entry name" value="REGULATOR OF RPOS"/>
    <property type="match status" value="1"/>
</dbReference>
<feature type="DNA-binding region" description="OmpR/PhoB-type" evidence="7">
    <location>
        <begin position="122"/>
        <end position="220"/>
    </location>
</feature>
<comment type="caution">
    <text evidence="6">Lacks conserved residue(s) required for the propagation of feature annotation.</text>
</comment>
<dbReference type="PROSITE" id="PS50110">
    <property type="entry name" value="RESPONSE_REGULATORY"/>
    <property type="match status" value="1"/>
</dbReference>
<feature type="domain" description="OmpR/PhoB-type" evidence="9">
    <location>
        <begin position="122"/>
        <end position="220"/>
    </location>
</feature>
<dbReference type="SUPFAM" id="SSF52172">
    <property type="entry name" value="CheY-like"/>
    <property type="match status" value="1"/>
</dbReference>
<evidence type="ECO:0000256" key="6">
    <source>
        <dbReference type="PROSITE-ProRule" id="PRU00169"/>
    </source>
</evidence>
<dbReference type="InterPro" id="IPR001867">
    <property type="entry name" value="OmpR/PhoB-type_DNA-bd"/>
</dbReference>
<evidence type="ECO:0000259" key="9">
    <source>
        <dbReference type="PROSITE" id="PS51755"/>
    </source>
</evidence>
<dbReference type="Gene3D" id="1.10.10.10">
    <property type="entry name" value="Winged helix-like DNA-binding domain superfamily/Winged helix DNA-binding domain"/>
    <property type="match status" value="1"/>
</dbReference>
<evidence type="ECO:0000256" key="7">
    <source>
        <dbReference type="PROSITE-ProRule" id="PRU01091"/>
    </source>
</evidence>
<dbReference type="EMBL" id="CP124616">
    <property type="protein sequence ID" value="WGW05405.1"/>
    <property type="molecule type" value="Genomic_DNA"/>
</dbReference>
<dbReference type="PROSITE" id="PS51755">
    <property type="entry name" value="OMPR_PHOB"/>
    <property type="match status" value="1"/>
</dbReference>